<dbReference type="EMBL" id="JAHRIP010038866">
    <property type="protein sequence ID" value="MEQ2295676.1"/>
    <property type="molecule type" value="Genomic_DNA"/>
</dbReference>
<keyword evidence="1" id="KW-1133">Transmembrane helix</keyword>
<protein>
    <recommendedName>
        <fullName evidence="4">Transmembrane protein</fullName>
    </recommendedName>
</protein>
<organism evidence="2 3">
    <name type="scientific">Ameca splendens</name>
    <dbReference type="NCBI Taxonomy" id="208324"/>
    <lineage>
        <taxon>Eukaryota</taxon>
        <taxon>Metazoa</taxon>
        <taxon>Chordata</taxon>
        <taxon>Craniata</taxon>
        <taxon>Vertebrata</taxon>
        <taxon>Euteleostomi</taxon>
        <taxon>Actinopterygii</taxon>
        <taxon>Neopterygii</taxon>
        <taxon>Teleostei</taxon>
        <taxon>Neoteleostei</taxon>
        <taxon>Acanthomorphata</taxon>
        <taxon>Ovalentaria</taxon>
        <taxon>Atherinomorphae</taxon>
        <taxon>Cyprinodontiformes</taxon>
        <taxon>Goodeidae</taxon>
        <taxon>Ameca</taxon>
    </lineage>
</organism>
<evidence type="ECO:0000256" key="1">
    <source>
        <dbReference type="SAM" id="Phobius"/>
    </source>
</evidence>
<keyword evidence="1" id="KW-0472">Membrane</keyword>
<gene>
    <name evidence="2" type="ORF">AMECASPLE_016899</name>
</gene>
<evidence type="ECO:0000313" key="3">
    <source>
        <dbReference type="Proteomes" id="UP001469553"/>
    </source>
</evidence>
<reference evidence="2 3" key="1">
    <citation type="submission" date="2021-06" db="EMBL/GenBank/DDBJ databases">
        <authorList>
            <person name="Palmer J.M."/>
        </authorList>
    </citation>
    <scope>NUCLEOTIDE SEQUENCE [LARGE SCALE GENOMIC DNA]</scope>
    <source>
        <strain evidence="2 3">AS_MEX2019</strain>
        <tissue evidence="2">Muscle</tissue>
    </source>
</reference>
<comment type="caution">
    <text evidence="2">The sequence shown here is derived from an EMBL/GenBank/DDBJ whole genome shotgun (WGS) entry which is preliminary data.</text>
</comment>
<dbReference type="Proteomes" id="UP001469553">
    <property type="component" value="Unassembled WGS sequence"/>
</dbReference>
<name>A0ABV0YPF2_9TELE</name>
<sequence>MQSPEERSERQRQRDRERERKRIMRVGERERYRAATVSMCVYVCVVSLWCRVLRLGFLYGDSSRDPTPTLLLPHRVKGWCGYVPFFSPACSDEGVIQPPETQRNQNNTLTTLLSLFTFSFSLLPPLVMLFLTLLRSLLSHQHPTTKNKDG</sequence>
<evidence type="ECO:0000313" key="2">
    <source>
        <dbReference type="EMBL" id="MEQ2295676.1"/>
    </source>
</evidence>
<accession>A0ABV0YPF2</accession>
<evidence type="ECO:0008006" key="4">
    <source>
        <dbReference type="Google" id="ProtNLM"/>
    </source>
</evidence>
<keyword evidence="1" id="KW-0812">Transmembrane</keyword>
<keyword evidence="3" id="KW-1185">Reference proteome</keyword>
<proteinExistence type="predicted"/>
<feature type="non-terminal residue" evidence="2">
    <location>
        <position position="150"/>
    </location>
</feature>
<feature type="transmembrane region" description="Helical" evidence="1">
    <location>
        <begin position="112"/>
        <end position="134"/>
    </location>
</feature>